<evidence type="ECO:0000313" key="8">
    <source>
        <dbReference type="Proteomes" id="UP000261811"/>
    </source>
</evidence>
<feature type="signal peptide" evidence="4">
    <location>
        <begin position="1"/>
        <end position="27"/>
    </location>
</feature>
<dbReference type="Gene3D" id="3.40.50.1820">
    <property type="entry name" value="alpha/beta hydrolase"/>
    <property type="match status" value="1"/>
</dbReference>
<name>A0A372JCB2_9ACTN</name>
<accession>A0A372JCB2</accession>
<dbReference type="InterPro" id="IPR051601">
    <property type="entry name" value="Serine_prot/Carboxylest_S33"/>
</dbReference>
<dbReference type="AlphaFoldDB" id="A0A372JCB2"/>
<feature type="domain" description="AB hydrolase-1" evidence="5">
    <location>
        <begin position="99"/>
        <end position="250"/>
    </location>
</feature>
<keyword evidence="2 4" id="KW-0732">Signal</keyword>
<evidence type="ECO:0000313" key="7">
    <source>
        <dbReference type="EMBL" id="RFU37612.1"/>
    </source>
</evidence>
<comment type="similarity">
    <text evidence="1">Belongs to the peptidase S33 family.</text>
</comment>
<organism evidence="7 8">
    <name type="scientific">Actinomadura logoneensis</name>
    <dbReference type="NCBI Taxonomy" id="2293572"/>
    <lineage>
        <taxon>Bacteria</taxon>
        <taxon>Bacillati</taxon>
        <taxon>Actinomycetota</taxon>
        <taxon>Actinomycetes</taxon>
        <taxon>Streptosporangiales</taxon>
        <taxon>Thermomonosporaceae</taxon>
        <taxon>Actinomadura</taxon>
    </lineage>
</organism>
<sequence length="506" mass="53722">MKTTFAKSRAFVAPFLAAVAASGAVVAFSTGADGSPRPPLAWRFCAQGPDDTTGKALDKAGARCAELTVPLDHSRPGGRTIKLALSRIAATDRAHRIGALVLNNGGPGQSTLEMPLETRAAMKGLAARYDIIGLDPRFVGRSTPLDCGWPVGMWLRSPGATRAGFDRQVAVQRDLAERCAKRYADVLPYVNTRDTARDIDLVRRALGERRISFLGVSYGGYLGAVYTQMFPGRTDRVVLDSAGDPGKWGARAMRGTEDEAERALRGWAAWAAKRHGTYGLGTTPARVLATADSIVKAAGRRPLRVGSYRVDDQLVPYILYVGSGDDRPEARAGFSATVRTLNQAAHGRPAAPGPELAGMLAFTLTSAGSPLASPAAAITCGDRAVSGDPAAYWNDIQRSRARHPLFGPLKNNLWPCAFWPVKPREPITRVANGTPALIVSATGDTATTYKGARAMHRALTGSRLITLRGVTGHGIYGEYGNACVEAEVNAYLATGDLPAADQTCRP</sequence>
<dbReference type="PANTHER" id="PTHR43248:SF29">
    <property type="entry name" value="TRIPEPTIDYL AMINOPEPTIDASE"/>
    <property type="match status" value="1"/>
</dbReference>
<keyword evidence="8" id="KW-1185">Reference proteome</keyword>
<reference evidence="7 8" key="1">
    <citation type="submission" date="2018-08" db="EMBL/GenBank/DDBJ databases">
        <title>Actinomadura jelena sp. nov., a novel Actinomycete isolated from soil in Chad.</title>
        <authorList>
            <person name="Shi L."/>
        </authorList>
    </citation>
    <scope>NUCLEOTIDE SEQUENCE [LARGE SCALE GENOMIC DNA]</scope>
    <source>
        <strain evidence="7 8">NEAU-G17</strain>
    </source>
</reference>
<dbReference type="InterPro" id="IPR013595">
    <property type="entry name" value="Pept_S33_TAP-like_C"/>
</dbReference>
<evidence type="ECO:0000256" key="4">
    <source>
        <dbReference type="SAM" id="SignalP"/>
    </source>
</evidence>
<dbReference type="InterPro" id="IPR029058">
    <property type="entry name" value="AB_hydrolase_fold"/>
</dbReference>
<dbReference type="ESTHER" id="9actn-a0a372jcb2">
    <property type="family name" value="Tiancimycin-TnmK-Tripeptidase-HIP"/>
</dbReference>
<dbReference type="Pfam" id="PF08386">
    <property type="entry name" value="Abhydrolase_4"/>
    <property type="match status" value="1"/>
</dbReference>
<evidence type="ECO:0000256" key="3">
    <source>
        <dbReference type="ARBA" id="ARBA00022801"/>
    </source>
</evidence>
<evidence type="ECO:0000256" key="1">
    <source>
        <dbReference type="ARBA" id="ARBA00010088"/>
    </source>
</evidence>
<feature type="chain" id="PRO_5016753761" evidence="4">
    <location>
        <begin position="28"/>
        <end position="506"/>
    </location>
</feature>
<dbReference type="PANTHER" id="PTHR43248">
    <property type="entry name" value="2-SUCCINYL-6-HYDROXY-2,4-CYCLOHEXADIENE-1-CARBOXYLATE SYNTHASE"/>
    <property type="match status" value="1"/>
</dbReference>
<evidence type="ECO:0000259" key="6">
    <source>
        <dbReference type="Pfam" id="PF08386"/>
    </source>
</evidence>
<dbReference type="GO" id="GO:0016787">
    <property type="term" value="F:hydrolase activity"/>
    <property type="evidence" value="ECO:0007669"/>
    <property type="project" value="UniProtKB-KW"/>
</dbReference>
<dbReference type="EMBL" id="QURH01000946">
    <property type="protein sequence ID" value="RFU37612.1"/>
    <property type="molecule type" value="Genomic_DNA"/>
</dbReference>
<gene>
    <name evidence="7" type="ORF">DZF91_31945</name>
</gene>
<dbReference type="RefSeq" id="WP_117360785.1">
    <property type="nucleotide sequence ID" value="NZ_QURH01000946.1"/>
</dbReference>
<evidence type="ECO:0000256" key="2">
    <source>
        <dbReference type="ARBA" id="ARBA00022729"/>
    </source>
</evidence>
<dbReference type="Pfam" id="PF00561">
    <property type="entry name" value="Abhydrolase_1"/>
    <property type="match status" value="1"/>
</dbReference>
<evidence type="ECO:0000259" key="5">
    <source>
        <dbReference type="Pfam" id="PF00561"/>
    </source>
</evidence>
<dbReference type="SUPFAM" id="SSF53474">
    <property type="entry name" value="alpha/beta-Hydrolases"/>
    <property type="match status" value="1"/>
</dbReference>
<feature type="domain" description="Peptidase S33 tripeptidyl aminopeptidase-like C-terminal" evidence="6">
    <location>
        <begin position="412"/>
        <end position="504"/>
    </location>
</feature>
<proteinExistence type="inferred from homology"/>
<dbReference type="OrthoDB" id="3930934at2"/>
<keyword evidence="3 7" id="KW-0378">Hydrolase</keyword>
<comment type="caution">
    <text evidence="7">The sequence shown here is derived from an EMBL/GenBank/DDBJ whole genome shotgun (WGS) entry which is preliminary data.</text>
</comment>
<dbReference type="Proteomes" id="UP000261811">
    <property type="component" value="Unassembled WGS sequence"/>
</dbReference>
<dbReference type="InterPro" id="IPR000073">
    <property type="entry name" value="AB_hydrolase_1"/>
</dbReference>
<protein>
    <submittedName>
        <fullName evidence="7">Alpha/beta hydrolase</fullName>
    </submittedName>
</protein>